<name>A0A2H0N570_9BACT</name>
<gene>
    <name evidence="1" type="ORF">COV59_02560</name>
</gene>
<dbReference type="Proteomes" id="UP000229600">
    <property type="component" value="Unassembled WGS sequence"/>
</dbReference>
<accession>A0A2H0N570</accession>
<dbReference type="AlphaFoldDB" id="A0A2H0N570"/>
<reference evidence="1 2" key="1">
    <citation type="submission" date="2017-09" db="EMBL/GenBank/DDBJ databases">
        <title>Depth-based differentiation of microbial function through sediment-hosted aquifers and enrichment of novel symbionts in the deep terrestrial subsurface.</title>
        <authorList>
            <person name="Probst A.J."/>
            <person name="Ladd B."/>
            <person name="Jarett J.K."/>
            <person name="Geller-Mcgrath D.E."/>
            <person name="Sieber C.M."/>
            <person name="Emerson J.B."/>
            <person name="Anantharaman K."/>
            <person name="Thomas B.C."/>
            <person name="Malmstrom R."/>
            <person name="Stieglmeier M."/>
            <person name="Klingl A."/>
            <person name="Woyke T."/>
            <person name="Ryan C.M."/>
            <person name="Banfield J.F."/>
        </authorList>
    </citation>
    <scope>NUCLEOTIDE SEQUENCE [LARGE SCALE GENOMIC DNA]</scope>
    <source>
        <strain evidence="1">CG11_big_fil_rev_8_21_14_0_20_39_34</strain>
    </source>
</reference>
<evidence type="ECO:0000313" key="2">
    <source>
        <dbReference type="Proteomes" id="UP000229600"/>
    </source>
</evidence>
<evidence type="ECO:0008006" key="3">
    <source>
        <dbReference type="Google" id="ProtNLM"/>
    </source>
</evidence>
<evidence type="ECO:0000313" key="1">
    <source>
        <dbReference type="EMBL" id="PIR04044.1"/>
    </source>
</evidence>
<dbReference type="EMBL" id="PCWN01000007">
    <property type="protein sequence ID" value="PIR04044.1"/>
    <property type="molecule type" value="Genomic_DNA"/>
</dbReference>
<organism evidence="1 2">
    <name type="scientific">Candidatus Magasanikbacteria bacterium CG11_big_fil_rev_8_21_14_0_20_39_34</name>
    <dbReference type="NCBI Taxonomy" id="1974653"/>
    <lineage>
        <taxon>Bacteria</taxon>
        <taxon>Candidatus Magasanikiibacteriota</taxon>
    </lineage>
</organism>
<sequence>MNTREAFQKVRDIHYSIPLNAAEEDNCCSGKHKKLKKLFAQMGIDSRYRVCTFRWSDLHLPDTLASIPHEDDSTHVYLEVSIHEKWIKVDATWDPGVDSVLPVNDWDGVSDTQVAVKALEVLSPEKSNEIMESESEEDMKMDLEKNGKFYNAFNEWLEQMRKV</sequence>
<protein>
    <recommendedName>
        <fullName evidence="3">Transglutaminase-like domain-containing protein</fullName>
    </recommendedName>
</protein>
<comment type="caution">
    <text evidence="1">The sequence shown here is derived from an EMBL/GenBank/DDBJ whole genome shotgun (WGS) entry which is preliminary data.</text>
</comment>
<proteinExistence type="predicted"/>